<name>A0ABQ6FF29_9RHOO</name>
<keyword evidence="4" id="KW-0472">Membrane</keyword>
<evidence type="ECO:0000256" key="1">
    <source>
        <dbReference type="ARBA" id="ARBA00004141"/>
    </source>
</evidence>
<keyword evidence="8" id="KW-1185">Reference proteome</keyword>
<dbReference type="InterPro" id="IPR006311">
    <property type="entry name" value="TAT_signal"/>
</dbReference>
<evidence type="ECO:0000256" key="3">
    <source>
        <dbReference type="ARBA" id="ARBA00022989"/>
    </source>
</evidence>
<organism evidence="7 8">
    <name type="scientific">Zoogloea oryzae</name>
    <dbReference type="NCBI Taxonomy" id="310767"/>
    <lineage>
        <taxon>Bacteria</taxon>
        <taxon>Pseudomonadati</taxon>
        <taxon>Pseudomonadota</taxon>
        <taxon>Betaproteobacteria</taxon>
        <taxon>Rhodocyclales</taxon>
        <taxon>Zoogloeaceae</taxon>
        <taxon>Zoogloea</taxon>
    </lineage>
</organism>
<keyword evidence="5" id="KW-0732">Signal</keyword>
<dbReference type="Proteomes" id="UP001157167">
    <property type="component" value="Unassembled WGS sequence"/>
</dbReference>
<feature type="domain" description="NarX-like N-terminal" evidence="6">
    <location>
        <begin position="148"/>
        <end position="220"/>
    </location>
</feature>
<accession>A0ABQ6FF29</accession>
<feature type="chain" id="PRO_5047008487" description="NarX-like N-terminal domain-containing protein" evidence="5">
    <location>
        <begin position="22"/>
        <end position="264"/>
    </location>
</feature>
<evidence type="ECO:0000259" key="6">
    <source>
        <dbReference type="Pfam" id="PF13675"/>
    </source>
</evidence>
<keyword evidence="3" id="KW-1133">Transmembrane helix</keyword>
<feature type="domain" description="NarX-like N-terminal" evidence="6">
    <location>
        <begin position="36"/>
        <end position="117"/>
    </location>
</feature>
<comment type="caution">
    <text evidence="7">The sequence shown here is derived from an EMBL/GenBank/DDBJ whole genome shotgun (WGS) entry which is preliminary data.</text>
</comment>
<dbReference type="PROSITE" id="PS51318">
    <property type="entry name" value="TAT"/>
    <property type="match status" value="1"/>
</dbReference>
<dbReference type="RefSeq" id="WP_284188409.1">
    <property type="nucleotide sequence ID" value="NZ_BSPX01000040.1"/>
</dbReference>
<evidence type="ECO:0000256" key="4">
    <source>
        <dbReference type="ARBA" id="ARBA00023136"/>
    </source>
</evidence>
<evidence type="ECO:0000256" key="5">
    <source>
        <dbReference type="SAM" id="SignalP"/>
    </source>
</evidence>
<reference evidence="8" key="1">
    <citation type="journal article" date="2019" name="Int. J. Syst. Evol. Microbiol.">
        <title>The Global Catalogue of Microorganisms (GCM) 10K type strain sequencing project: providing services to taxonomists for standard genome sequencing and annotation.</title>
        <authorList>
            <consortium name="The Broad Institute Genomics Platform"/>
            <consortium name="The Broad Institute Genome Sequencing Center for Infectious Disease"/>
            <person name="Wu L."/>
            <person name="Ma J."/>
        </authorList>
    </citation>
    <scope>NUCLEOTIDE SEQUENCE [LARGE SCALE GENOMIC DNA]</scope>
    <source>
        <strain evidence="8">NBRC 102407</strain>
    </source>
</reference>
<proteinExistence type="predicted"/>
<keyword evidence="2" id="KW-0812">Transmembrane</keyword>
<gene>
    <name evidence="7" type="ORF">GCM10007933_26540</name>
</gene>
<protein>
    <recommendedName>
        <fullName evidence="6">NarX-like N-terminal domain-containing protein</fullName>
    </recommendedName>
</protein>
<feature type="signal peptide" evidence="5">
    <location>
        <begin position="1"/>
        <end position="21"/>
    </location>
</feature>
<dbReference type="EMBL" id="BSPX01000040">
    <property type="protein sequence ID" value="GLT23191.1"/>
    <property type="molecule type" value="Genomic_DNA"/>
</dbReference>
<evidence type="ECO:0000313" key="7">
    <source>
        <dbReference type="EMBL" id="GLT23191.1"/>
    </source>
</evidence>
<comment type="subcellular location">
    <subcellularLocation>
        <location evidence="1">Membrane</location>
        <topology evidence="1">Multi-pass membrane protein</topology>
    </subcellularLocation>
</comment>
<dbReference type="Pfam" id="PF13675">
    <property type="entry name" value="PilJ"/>
    <property type="match status" value="2"/>
</dbReference>
<dbReference type="InterPro" id="IPR029095">
    <property type="entry name" value="NarX-like_N"/>
</dbReference>
<sequence>MKRREFLAAATLVPLASALQAAPTPPAPAGLSLPGAINRAGRQRMLSQRSAKAWLMLVEGVLPDRAKSILDHSVRLFDQQLVELRGLQPNDEVRSAYLLLESEWNRYRPLLADIRSDAKLVWGGSDAVLGAAQKLTVAYERVAGTPAGRLVNLSGRQRMLSQRMAKAYFFRQVGVNPEPAREMLDGAMKEFAKALDELKTAPQNTAQIKSELGLVEQQWFFFQNALSLRASGDLKKAAADVATTSERILEQMDAVVSLYEKIAS</sequence>
<evidence type="ECO:0000256" key="2">
    <source>
        <dbReference type="ARBA" id="ARBA00022692"/>
    </source>
</evidence>
<evidence type="ECO:0000313" key="8">
    <source>
        <dbReference type="Proteomes" id="UP001157167"/>
    </source>
</evidence>